<dbReference type="Proteomes" id="UP000695022">
    <property type="component" value="Unplaced"/>
</dbReference>
<gene>
    <name evidence="3" type="primary">LOC106811479</name>
</gene>
<protein>
    <submittedName>
        <fullName evidence="3">Uncharacterized protein LOC106811479</fullName>
    </submittedName>
</protein>
<accession>A0ABM1EEI1</accession>
<keyword evidence="2" id="KW-1185">Reference proteome</keyword>
<evidence type="ECO:0000256" key="1">
    <source>
        <dbReference type="SAM" id="MobiDB-lite"/>
    </source>
</evidence>
<name>A0ABM1EEI1_PRICU</name>
<sequence length="348" mass="39137">MAPPRGPLFLFIEPLVRDILTGNVAGGCQSIKKSIELCRNNVLGARTRLYLQVHNMLYDDVKAANIQTSIKKLPLAHHRDFRSKVKSCFLYNTIERICIREKWAKQVLCAHGTSTQEPFPSSSVLKRALERKFCELLRMAELVRPRCAQNKLLALVDDALQYSKDNVKNHNEQEDVDTDEDTREDHSTTSYPCRQGGDGSEDRWCAANHPGDTHAEVPTGTDLQELQGGGGTGHKGGHDQAEENLIPPTPRKVFKKAAAFRSIMFQARKRSHKSTQKKSPIIFTNCAVQQDQLPLIEPVSSPTSFKRACLRRRCAQPRPRSSEIHSVELEVHEFSPSGDMQIFGRTRG</sequence>
<feature type="non-terminal residue" evidence="3">
    <location>
        <position position="348"/>
    </location>
</feature>
<dbReference type="GeneID" id="106811479"/>
<evidence type="ECO:0000313" key="3">
    <source>
        <dbReference type="RefSeq" id="XP_014670602.1"/>
    </source>
</evidence>
<organism evidence="2 3">
    <name type="scientific">Priapulus caudatus</name>
    <name type="common">Priapulid worm</name>
    <dbReference type="NCBI Taxonomy" id="37621"/>
    <lineage>
        <taxon>Eukaryota</taxon>
        <taxon>Metazoa</taxon>
        <taxon>Ecdysozoa</taxon>
        <taxon>Scalidophora</taxon>
        <taxon>Priapulida</taxon>
        <taxon>Priapulimorpha</taxon>
        <taxon>Priapulimorphida</taxon>
        <taxon>Priapulidae</taxon>
        <taxon>Priapulus</taxon>
    </lineage>
</organism>
<feature type="region of interest" description="Disordered" evidence="1">
    <location>
        <begin position="166"/>
        <end position="246"/>
    </location>
</feature>
<proteinExistence type="predicted"/>
<dbReference type="RefSeq" id="XP_014670602.1">
    <property type="nucleotide sequence ID" value="XM_014815116.1"/>
</dbReference>
<reference evidence="3" key="1">
    <citation type="submission" date="2025-08" db="UniProtKB">
        <authorList>
            <consortium name="RefSeq"/>
        </authorList>
    </citation>
    <scope>IDENTIFICATION</scope>
</reference>
<evidence type="ECO:0000313" key="2">
    <source>
        <dbReference type="Proteomes" id="UP000695022"/>
    </source>
</evidence>